<reference evidence="2 3" key="1">
    <citation type="journal article" date="2021" name="Int. J. Syst. Evol. Microbiol.">
        <title>Amazonocrinis nigriterrae gen. nov., sp. nov., Atlanticothrix silvestris gen. nov., sp. nov. and Dendronalium phyllosphericum gen. nov., sp. nov., nostocacean cyanobacteria from Brazilian environments.</title>
        <authorList>
            <person name="Alvarenga D.O."/>
            <person name="Andreote A.P.D."/>
            <person name="Branco L.H.Z."/>
            <person name="Delbaje E."/>
            <person name="Cruz R.B."/>
            <person name="Varani A.M."/>
            <person name="Fiore M.F."/>
        </authorList>
    </citation>
    <scope>NUCLEOTIDE SEQUENCE [LARGE SCALE GENOMIC DNA]</scope>
    <source>
        <strain evidence="2 3">CENA369</strain>
    </source>
</reference>
<sequence length="47" mass="5216">MVSLATQRLQALVRETTPKGRADRKVASSLVSSERTSKGQREKFLTP</sequence>
<feature type="compositionally biased region" description="Basic and acidic residues" evidence="1">
    <location>
        <begin position="35"/>
        <end position="47"/>
    </location>
</feature>
<accession>A0A8J7I0R6</accession>
<feature type="region of interest" description="Disordered" evidence="1">
    <location>
        <begin position="13"/>
        <end position="47"/>
    </location>
</feature>
<protein>
    <submittedName>
        <fullName evidence="2">Uncharacterized protein</fullName>
    </submittedName>
</protein>
<evidence type="ECO:0000313" key="3">
    <source>
        <dbReference type="Proteomes" id="UP000662314"/>
    </source>
</evidence>
<organism evidence="2 3">
    <name type="scientific">Dendronalium phyllosphericum CENA369</name>
    <dbReference type="NCBI Taxonomy" id="1725256"/>
    <lineage>
        <taxon>Bacteria</taxon>
        <taxon>Bacillati</taxon>
        <taxon>Cyanobacteriota</taxon>
        <taxon>Cyanophyceae</taxon>
        <taxon>Nostocales</taxon>
        <taxon>Nostocaceae</taxon>
        <taxon>Dendronalium</taxon>
        <taxon>Dendronalium phyllosphericum</taxon>
    </lineage>
</organism>
<comment type="caution">
    <text evidence="2">The sequence shown here is derived from an EMBL/GenBank/DDBJ whole genome shotgun (WGS) entry which is preliminary data.</text>
</comment>
<evidence type="ECO:0000313" key="2">
    <source>
        <dbReference type="EMBL" id="MBH8573884.1"/>
    </source>
</evidence>
<dbReference type="EMBL" id="JAECZA010000047">
    <property type="protein sequence ID" value="MBH8573884.1"/>
    <property type="molecule type" value="Genomic_DNA"/>
</dbReference>
<dbReference type="RefSeq" id="WP_214432703.1">
    <property type="nucleotide sequence ID" value="NZ_JAECZA010000047.1"/>
</dbReference>
<dbReference type="AlphaFoldDB" id="A0A8J7I0R6"/>
<gene>
    <name evidence="2" type="ORF">I8752_12800</name>
</gene>
<feature type="compositionally biased region" description="Basic and acidic residues" evidence="1">
    <location>
        <begin position="16"/>
        <end position="26"/>
    </location>
</feature>
<dbReference type="Proteomes" id="UP000662314">
    <property type="component" value="Unassembled WGS sequence"/>
</dbReference>
<evidence type="ECO:0000256" key="1">
    <source>
        <dbReference type="SAM" id="MobiDB-lite"/>
    </source>
</evidence>
<keyword evidence="3" id="KW-1185">Reference proteome</keyword>
<name>A0A8J7I0R6_9NOST</name>
<proteinExistence type="predicted"/>